<comment type="caution">
    <text evidence="2">The sequence shown here is derived from an EMBL/GenBank/DDBJ whole genome shotgun (WGS) entry which is preliminary data.</text>
</comment>
<proteinExistence type="predicted"/>
<feature type="non-terminal residue" evidence="2">
    <location>
        <position position="1"/>
    </location>
</feature>
<dbReference type="Pfam" id="PF08906">
    <property type="entry name" value="T6SS_Tdi1_C"/>
    <property type="match status" value="1"/>
</dbReference>
<dbReference type="InterPro" id="IPR015002">
    <property type="entry name" value="T6SS_Tdi1_C"/>
</dbReference>
<feature type="domain" description="T6SS immunity protein Tdi1 C-terminal" evidence="1">
    <location>
        <begin position="1"/>
        <end position="48"/>
    </location>
</feature>
<gene>
    <name evidence="2" type="ORF">HCA46_17600</name>
</gene>
<dbReference type="EMBL" id="JAARUV010000021">
    <property type="protein sequence ID" value="MBC1780637.1"/>
    <property type="molecule type" value="Genomic_DNA"/>
</dbReference>
<dbReference type="Proteomes" id="UP000547643">
    <property type="component" value="Unassembled WGS sequence"/>
</dbReference>
<sequence length="53" mass="5975">EEAIKVYGEPDFDEGFAYTPLLGLGGSEKVDNLQKAKLKEHIYLITQFMGKLE</sequence>
<dbReference type="AlphaFoldDB" id="A0A7X0XUR6"/>
<protein>
    <submittedName>
        <fullName evidence="2">DUF1851 domain-containing protein</fullName>
    </submittedName>
</protein>
<organism evidence="2 3">
    <name type="scientific">Listeria booriae</name>
    <dbReference type="NCBI Taxonomy" id="1552123"/>
    <lineage>
        <taxon>Bacteria</taxon>
        <taxon>Bacillati</taxon>
        <taxon>Bacillota</taxon>
        <taxon>Bacilli</taxon>
        <taxon>Bacillales</taxon>
        <taxon>Listeriaceae</taxon>
        <taxon>Listeria</taxon>
    </lineage>
</organism>
<name>A0A7X0XUR6_9LIST</name>
<accession>A0A7X0XUR6</accession>
<evidence type="ECO:0000313" key="2">
    <source>
        <dbReference type="EMBL" id="MBC1780637.1"/>
    </source>
</evidence>
<evidence type="ECO:0000313" key="3">
    <source>
        <dbReference type="Proteomes" id="UP000547643"/>
    </source>
</evidence>
<reference evidence="2 3" key="1">
    <citation type="submission" date="2020-03" db="EMBL/GenBank/DDBJ databases">
        <title>Soil Listeria distribution.</title>
        <authorList>
            <person name="Liao J."/>
            <person name="Wiedmann M."/>
        </authorList>
    </citation>
    <scope>NUCLEOTIDE SEQUENCE [LARGE SCALE GENOMIC DNA]</scope>
    <source>
        <strain evidence="2 3">FSL L7-1017</strain>
    </source>
</reference>
<evidence type="ECO:0000259" key="1">
    <source>
        <dbReference type="Pfam" id="PF08906"/>
    </source>
</evidence>
<dbReference type="RefSeq" id="WP_185495822.1">
    <property type="nucleotide sequence ID" value="NZ_JAARUV010000021.1"/>
</dbReference>